<feature type="region of interest" description="Disordered" evidence="1">
    <location>
        <begin position="71"/>
        <end position="101"/>
    </location>
</feature>
<keyword evidence="3" id="KW-1185">Reference proteome</keyword>
<name>A0A4Z2IWQ5_9TELE</name>
<proteinExistence type="predicted"/>
<accession>A0A4Z2IWQ5</accession>
<reference evidence="2 3" key="1">
    <citation type="submission" date="2019-03" db="EMBL/GenBank/DDBJ databases">
        <title>First draft genome of Liparis tanakae, snailfish: a comprehensive survey of snailfish specific genes.</title>
        <authorList>
            <person name="Kim W."/>
            <person name="Song I."/>
            <person name="Jeong J.-H."/>
            <person name="Kim D."/>
            <person name="Kim S."/>
            <person name="Ryu S."/>
            <person name="Song J.Y."/>
            <person name="Lee S.K."/>
        </authorList>
    </citation>
    <scope>NUCLEOTIDE SEQUENCE [LARGE SCALE GENOMIC DNA]</scope>
    <source>
        <tissue evidence="2">Muscle</tissue>
    </source>
</reference>
<comment type="caution">
    <text evidence="2">The sequence shown here is derived from an EMBL/GenBank/DDBJ whole genome shotgun (WGS) entry which is preliminary data.</text>
</comment>
<feature type="region of interest" description="Disordered" evidence="1">
    <location>
        <begin position="140"/>
        <end position="160"/>
    </location>
</feature>
<evidence type="ECO:0000313" key="3">
    <source>
        <dbReference type="Proteomes" id="UP000314294"/>
    </source>
</evidence>
<protein>
    <submittedName>
        <fullName evidence="2">Uncharacterized protein</fullName>
    </submittedName>
</protein>
<sequence>MKSSWLVGYSVSPGALRVDYVQHVRFDPEAATGRRNVFRNAEIGITVVESRFFQPSIRTFFKVFVEKQSNRARRRQRDKQGAYFQGEEGAQPPHKKKFPGISARSSKDILIPATNWTPAVSDDFLPCAPPALQLAASELRRSRAGGRPQGHSAAGHTAAQQRALHLRTELTPPCRREAGCGFGVLLKDTSAETELWVSWVEVHLKVTQITKDEEEEGDNLAYGLMDKLPLCTAGLSFISPYLTYGFEYRELSCNKGALLLANKK</sequence>
<organism evidence="2 3">
    <name type="scientific">Liparis tanakae</name>
    <name type="common">Tanaka's snailfish</name>
    <dbReference type="NCBI Taxonomy" id="230148"/>
    <lineage>
        <taxon>Eukaryota</taxon>
        <taxon>Metazoa</taxon>
        <taxon>Chordata</taxon>
        <taxon>Craniata</taxon>
        <taxon>Vertebrata</taxon>
        <taxon>Euteleostomi</taxon>
        <taxon>Actinopterygii</taxon>
        <taxon>Neopterygii</taxon>
        <taxon>Teleostei</taxon>
        <taxon>Neoteleostei</taxon>
        <taxon>Acanthomorphata</taxon>
        <taxon>Eupercaria</taxon>
        <taxon>Perciformes</taxon>
        <taxon>Cottioidei</taxon>
        <taxon>Cottales</taxon>
        <taxon>Liparidae</taxon>
        <taxon>Liparis</taxon>
    </lineage>
</organism>
<evidence type="ECO:0000313" key="2">
    <source>
        <dbReference type="EMBL" id="TNN82306.1"/>
    </source>
</evidence>
<dbReference type="AlphaFoldDB" id="A0A4Z2IWQ5"/>
<gene>
    <name evidence="2" type="ORF">EYF80_007427</name>
</gene>
<evidence type="ECO:0000256" key="1">
    <source>
        <dbReference type="SAM" id="MobiDB-lite"/>
    </source>
</evidence>
<dbReference type="Proteomes" id="UP000314294">
    <property type="component" value="Unassembled WGS sequence"/>
</dbReference>
<dbReference type="EMBL" id="SRLO01000040">
    <property type="protein sequence ID" value="TNN82306.1"/>
    <property type="molecule type" value="Genomic_DNA"/>
</dbReference>